<dbReference type="Pfam" id="PF00762">
    <property type="entry name" value="Ferrochelatase"/>
    <property type="match status" value="1"/>
</dbReference>
<comment type="caution">
    <text evidence="1">The sequence shown here is derived from an EMBL/GenBank/DDBJ whole genome shotgun (WGS) entry which is preliminary data.</text>
</comment>
<dbReference type="AlphaFoldDB" id="A0A7J6FHU0"/>
<organism evidence="1 3">
    <name type="scientific">Cannabis sativa</name>
    <name type="common">Hemp</name>
    <name type="synonym">Marijuana</name>
    <dbReference type="NCBI Taxonomy" id="3483"/>
    <lineage>
        <taxon>Eukaryota</taxon>
        <taxon>Viridiplantae</taxon>
        <taxon>Streptophyta</taxon>
        <taxon>Embryophyta</taxon>
        <taxon>Tracheophyta</taxon>
        <taxon>Spermatophyta</taxon>
        <taxon>Magnoliopsida</taxon>
        <taxon>eudicotyledons</taxon>
        <taxon>Gunneridae</taxon>
        <taxon>Pentapetalae</taxon>
        <taxon>rosids</taxon>
        <taxon>fabids</taxon>
        <taxon>Rosales</taxon>
        <taxon>Cannabaceae</taxon>
        <taxon>Cannabis</taxon>
    </lineage>
</organism>
<evidence type="ECO:0000313" key="2">
    <source>
        <dbReference type="EMBL" id="KAF4384417.1"/>
    </source>
</evidence>
<gene>
    <name evidence="1" type="ORF">F8388_019545</name>
    <name evidence="2" type="ORF">G4B88_028491</name>
</gene>
<dbReference type="EMBL" id="JAATIQ010000092">
    <property type="protein sequence ID" value="KAF4384417.1"/>
    <property type="molecule type" value="Genomic_DNA"/>
</dbReference>
<dbReference type="InterPro" id="IPR001015">
    <property type="entry name" value="Ferrochelatase"/>
</dbReference>
<dbReference type="GO" id="GO:0006783">
    <property type="term" value="P:heme biosynthetic process"/>
    <property type="evidence" value="ECO:0007669"/>
    <property type="project" value="InterPro"/>
</dbReference>
<keyword evidence="4" id="KW-1185">Reference proteome</keyword>
<evidence type="ECO:0008006" key="5">
    <source>
        <dbReference type="Google" id="ProtNLM"/>
    </source>
</evidence>
<evidence type="ECO:0000313" key="4">
    <source>
        <dbReference type="Proteomes" id="UP000583929"/>
    </source>
</evidence>
<dbReference type="Proteomes" id="UP000583929">
    <property type="component" value="Unassembled WGS sequence"/>
</dbReference>
<accession>A0A7J6FHU0</accession>
<name>A0A7J6FHU0_CANSA</name>
<proteinExistence type="predicted"/>
<dbReference type="Proteomes" id="UP000525078">
    <property type="component" value="Unassembled WGS sequence"/>
</dbReference>
<dbReference type="GO" id="GO:0004325">
    <property type="term" value="F:ferrochelatase activity"/>
    <property type="evidence" value="ECO:0007669"/>
    <property type="project" value="InterPro"/>
</dbReference>
<reference evidence="3 4" key="1">
    <citation type="journal article" date="2020" name="bioRxiv">
        <title>Sequence and annotation of 42 cannabis genomes reveals extensive copy number variation in cannabinoid synthesis and pathogen resistance genes.</title>
        <authorList>
            <person name="Mckernan K.J."/>
            <person name="Helbert Y."/>
            <person name="Kane L.T."/>
            <person name="Ebling H."/>
            <person name="Zhang L."/>
            <person name="Liu B."/>
            <person name="Eaton Z."/>
            <person name="Mclaughlin S."/>
            <person name="Kingan S."/>
            <person name="Baybayan P."/>
            <person name="Concepcion G."/>
            <person name="Jordan M."/>
            <person name="Riva A."/>
            <person name="Barbazuk W."/>
            <person name="Harkins T."/>
        </authorList>
    </citation>
    <scope>NUCLEOTIDE SEQUENCE [LARGE SCALE GENOMIC DNA]</scope>
    <source>
        <strain evidence="3 4">cv. Jamaican Lion 4</strain>
        <strain evidence="2">Father</strain>
        <strain evidence="1">Mother</strain>
        <tissue evidence="1">Leaf</tissue>
    </source>
</reference>
<evidence type="ECO:0000313" key="1">
    <source>
        <dbReference type="EMBL" id="KAF4369320.1"/>
    </source>
</evidence>
<dbReference type="SUPFAM" id="SSF53800">
    <property type="entry name" value="Chelatase"/>
    <property type="match status" value="1"/>
</dbReference>
<evidence type="ECO:0000313" key="3">
    <source>
        <dbReference type="Proteomes" id="UP000525078"/>
    </source>
</evidence>
<dbReference type="EMBL" id="JAATIP010000128">
    <property type="protein sequence ID" value="KAF4369320.1"/>
    <property type="molecule type" value="Genomic_DNA"/>
</dbReference>
<sequence length="201" mass="22189">MSIPFPNKGLDSIDLGLDMKKKTTTTPDPLTPENNYPSLILLIPSDQKLRVCRLYYPYCLLGLHSTSSMAESIAMLPWSISSAAPLDHRVMLRANCSSQKLERYSGTCTEASFSRLSSTQPSLLFSNSKKSRLKCLPPLNVLVDSETQAVPAKPLVGNDKIGVLLLNLGGPETLDDVQPFLFNLFADPVKLHFLTYMCIII</sequence>
<protein>
    <recommendedName>
        <fullName evidence="5">Ferrochelatase</fullName>
    </recommendedName>
</protein>
<dbReference type="Gene3D" id="3.40.50.1400">
    <property type="match status" value="1"/>
</dbReference>